<organism evidence="2">
    <name type="scientific">Brassica napus</name>
    <name type="common">Rape</name>
    <dbReference type="NCBI Taxonomy" id="3708"/>
    <lineage>
        <taxon>Eukaryota</taxon>
        <taxon>Viridiplantae</taxon>
        <taxon>Streptophyta</taxon>
        <taxon>Embryophyta</taxon>
        <taxon>Tracheophyta</taxon>
        <taxon>Spermatophyta</taxon>
        <taxon>Magnoliopsida</taxon>
        <taxon>eudicotyledons</taxon>
        <taxon>Gunneridae</taxon>
        <taxon>Pentapetalae</taxon>
        <taxon>rosids</taxon>
        <taxon>malvids</taxon>
        <taxon>Brassicales</taxon>
        <taxon>Brassicaceae</taxon>
        <taxon>Brassiceae</taxon>
        <taxon>Brassica</taxon>
    </lineage>
</organism>
<evidence type="ECO:0000313" key="2">
    <source>
        <dbReference type="EMBL" id="CAF1923856.1"/>
    </source>
</evidence>
<dbReference type="EMBL" id="HG994369">
    <property type="protein sequence ID" value="CAF1923856.1"/>
    <property type="molecule type" value="Genomic_DNA"/>
</dbReference>
<protein>
    <submittedName>
        <fullName evidence="2">(rape) hypothetical protein</fullName>
    </submittedName>
</protein>
<proteinExistence type="predicted"/>
<dbReference type="Proteomes" id="UP001295469">
    <property type="component" value="Chromosome C05"/>
</dbReference>
<reference evidence="2" key="1">
    <citation type="submission" date="2021-01" db="EMBL/GenBank/DDBJ databases">
        <authorList>
            <consortium name="Genoscope - CEA"/>
            <person name="William W."/>
        </authorList>
    </citation>
    <scope>NUCLEOTIDE SEQUENCE</scope>
</reference>
<gene>
    <name evidence="2" type="ORF">DARMORV10_C05P03840.1</name>
</gene>
<accession>A0A816KMR9</accession>
<feature type="compositionally biased region" description="Basic and acidic residues" evidence="1">
    <location>
        <begin position="55"/>
        <end position="66"/>
    </location>
</feature>
<name>A0A816KMR9_BRANA</name>
<sequence>MHMPREGSNYNEVCSFLIVLRVVETQNDYAIKALRDWDSPSNAKEVDEENQPSLVEKDKSCKRLLE</sequence>
<feature type="region of interest" description="Disordered" evidence="1">
    <location>
        <begin position="40"/>
        <end position="66"/>
    </location>
</feature>
<evidence type="ECO:0000256" key="1">
    <source>
        <dbReference type="SAM" id="MobiDB-lite"/>
    </source>
</evidence>
<dbReference type="AlphaFoldDB" id="A0A816KMR9"/>